<dbReference type="Proteomes" id="UP000069902">
    <property type="component" value="Chromosome cPNK"/>
</dbReference>
<dbReference type="InParanoid" id="A0A0U5JI40"/>
<protein>
    <submittedName>
        <fullName evidence="1">Uncharacterized protein</fullName>
    </submittedName>
</protein>
<proteinExistence type="predicted"/>
<dbReference type="AlphaFoldDB" id="A0A0U5JI40"/>
<accession>A0A0U5JI40</accession>
<evidence type="ECO:0000313" key="2">
    <source>
        <dbReference type="Proteomes" id="UP000069902"/>
    </source>
</evidence>
<keyword evidence="2" id="KW-1185">Reference proteome</keyword>
<dbReference type="KEGG" id="pnl:PNK_1856"/>
<evidence type="ECO:0000313" key="1">
    <source>
        <dbReference type="EMBL" id="CUI17462.1"/>
    </source>
</evidence>
<name>A0A0U5JI40_9BACT</name>
<dbReference type="STRING" id="389348.PNK_1856"/>
<reference evidence="2" key="1">
    <citation type="submission" date="2015-09" db="EMBL/GenBank/DDBJ databases">
        <authorList>
            <person name="Bertelli C."/>
        </authorList>
    </citation>
    <scope>NUCLEOTIDE SEQUENCE [LARGE SCALE GENOMIC DNA]</scope>
    <source>
        <strain evidence="2">KNic</strain>
    </source>
</reference>
<dbReference type="RefSeq" id="WP_059061660.1">
    <property type="nucleotide sequence ID" value="NZ_LN879502.1"/>
</dbReference>
<dbReference type="PATRIC" id="fig|389348.3.peg.2085"/>
<sequence>MNQEIRSLFNEQTFRKLSLNYEWEGKSYSVHFVHNPMREALFCGELSKPVRWPFAMTIAASTYPLSLANHIKSLVPHELLRDFDSMIDVAGWVTYFRKNSVSIYTTLNPITILNSIENPDIDVEILTFFTSNQLARKSLYYELDGNFYGIFLIHNPEKLTLKSTLSFDTWENGRLSHTVTWSSKIGIFADKEAPQELIDHISQLYELSWWDSYWNLSIHNGDKKSITYFKDPWKYTYTPYSWYTFMLNAQVN</sequence>
<gene>
    <name evidence="1" type="ORF">PNK_1856</name>
</gene>
<dbReference type="EMBL" id="LN879502">
    <property type="protein sequence ID" value="CUI17462.1"/>
    <property type="molecule type" value="Genomic_DNA"/>
</dbReference>
<organism evidence="1 2">
    <name type="scientific">Candidatus Protochlamydia naegleriophila</name>
    <dbReference type="NCBI Taxonomy" id="389348"/>
    <lineage>
        <taxon>Bacteria</taxon>
        <taxon>Pseudomonadati</taxon>
        <taxon>Chlamydiota</taxon>
        <taxon>Chlamydiia</taxon>
        <taxon>Parachlamydiales</taxon>
        <taxon>Parachlamydiaceae</taxon>
        <taxon>Candidatus Protochlamydia</taxon>
    </lineage>
</organism>